<evidence type="ECO:0000256" key="1">
    <source>
        <dbReference type="ARBA" id="ARBA00004651"/>
    </source>
</evidence>
<dbReference type="STRING" id="947013.SAMN04488109_1721"/>
<dbReference type="RefSeq" id="WP_073132775.1">
    <property type="nucleotide sequence ID" value="NZ_FQWQ01000001.1"/>
</dbReference>
<reference evidence="8 9" key="1">
    <citation type="submission" date="2016-11" db="EMBL/GenBank/DDBJ databases">
        <authorList>
            <person name="Jaros S."/>
            <person name="Januszkiewicz K."/>
            <person name="Wedrychowicz H."/>
        </authorList>
    </citation>
    <scope>NUCLEOTIDE SEQUENCE [LARGE SCALE GENOMIC DNA]</scope>
    <source>
        <strain evidence="8 9">DSM 24574</strain>
    </source>
</reference>
<evidence type="ECO:0000313" key="9">
    <source>
        <dbReference type="Proteomes" id="UP000184212"/>
    </source>
</evidence>
<dbReference type="InterPro" id="IPR032808">
    <property type="entry name" value="DoxX"/>
</dbReference>
<keyword evidence="6 7" id="KW-0472">Membrane</keyword>
<dbReference type="PANTHER" id="PTHR33452:SF1">
    <property type="entry name" value="INNER MEMBRANE PROTEIN YPHA-RELATED"/>
    <property type="match status" value="1"/>
</dbReference>
<protein>
    <submittedName>
        <fullName evidence="8">DoxX protein</fullName>
    </submittedName>
</protein>
<evidence type="ECO:0000256" key="6">
    <source>
        <dbReference type="ARBA" id="ARBA00023136"/>
    </source>
</evidence>
<dbReference type="InterPro" id="IPR051907">
    <property type="entry name" value="DoxX-like_oxidoreductase"/>
</dbReference>
<feature type="transmembrane region" description="Helical" evidence="7">
    <location>
        <begin position="83"/>
        <end position="102"/>
    </location>
</feature>
<dbReference type="AlphaFoldDB" id="A0A1M5MFR1"/>
<evidence type="ECO:0000256" key="7">
    <source>
        <dbReference type="SAM" id="Phobius"/>
    </source>
</evidence>
<dbReference type="OrthoDB" id="680764at2"/>
<feature type="transmembrane region" description="Helical" evidence="7">
    <location>
        <begin position="51"/>
        <end position="71"/>
    </location>
</feature>
<feature type="transmembrane region" description="Helical" evidence="7">
    <location>
        <begin position="21"/>
        <end position="39"/>
    </location>
</feature>
<evidence type="ECO:0000313" key="8">
    <source>
        <dbReference type="EMBL" id="SHG76086.1"/>
    </source>
</evidence>
<sequence>MNVITNVERWGNSHRPGFLDAFRVLLGAFITYKGLYFITHMHDLEMTTSGINVYFAGMTLAHYVVFAHILGGPLILVGLFTRIVCLIQLPILIGAVFMVNYPAGFLSIGHHMELWASLVVLVGLVIFMVFGAGKFSIDAKRRREMEAAHLT</sequence>
<dbReference type="GO" id="GO:0005886">
    <property type="term" value="C:plasma membrane"/>
    <property type="evidence" value="ECO:0007669"/>
    <property type="project" value="UniProtKB-SubCell"/>
</dbReference>
<dbReference type="PANTHER" id="PTHR33452">
    <property type="entry name" value="OXIDOREDUCTASE CATD-RELATED"/>
    <property type="match status" value="1"/>
</dbReference>
<gene>
    <name evidence="8" type="ORF">SAMN04488109_1721</name>
</gene>
<evidence type="ECO:0000256" key="3">
    <source>
        <dbReference type="ARBA" id="ARBA00022475"/>
    </source>
</evidence>
<evidence type="ECO:0000256" key="5">
    <source>
        <dbReference type="ARBA" id="ARBA00022989"/>
    </source>
</evidence>
<keyword evidence="3" id="KW-1003">Cell membrane</keyword>
<organism evidence="8 9">
    <name type="scientific">Chryseolinea serpens</name>
    <dbReference type="NCBI Taxonomy" id="947013"/>
    <lineage>
        <taxon>Bacteria</taxon>
        <taxon>Pseudomonadati</taxon>
        <taxon>Bacteroidota</taxon>
        <taxon>Cytophagia</taxon>
        <taxon>Cytophagales</taxon>
        <taxon>Fulvivirgaceae</taxon>
        <taxon>Chryseolinea</taxon>
    </lineage>
</organism>
<dbReference type="Proteomes" id="UP000184212">
    <property type="component" value="Unassembled WGS sequence"/>
</dbReference>
<keyword evidence="5 7" id="KW-1133">Transmembrane helix</keyword>
<comment type="subcellular location">
    <subcellularLocation>
        <location evidence="1">Cell membrane</location>
        <topology evidence="1">Multi-pass membrane protein</topology>
    </subcellularLocation>
</comment>
<name>A0A1M5MFR1_9BACT</name>
<accession>A0A1M5MFR1</accession>
<keyword evidence="9" id="KW-1185">Reference proteome</keyword>
<dbReference type="Pfam" id="PF07681">
    <property type="entry name" value="DoxX"/>
    <property type="match status" value="1"/>
</dbReference>
<dbReference type="EMBL" id="FQWQ01000001">
    <property type="protein sequence ID" value="SHG76086.1"/>
    <property type="molecule type" value="Genomic_DNA"/>
</dbReference>
<evidence type="ECO:0000256" key="2">
    <source>
        <dbReference type="ARBA" id="ARBA00006679"/>
    </source>
</evidence>
<keyword evidence="4 7" id="KW-0812">Transmembrane</keyword>
<proteinExistence type="inferred from homology"/>
<evidence type="ECO:0000256" key="4">
    <source>
        <dbReference type="ARBA" id="ARBA00022692"/>
    </source>
</evidence>
<comment type="similarity">
    <text evidence="2">Belongs to the DoxX family.</text>
</comment>
<feature type="transmembrane region" description="Helical" evidence="7">
    <location>
        <begin position="114"/>
        <end position="133"/>
    </location>
</feature>